<accession>A0AA38G944</accession>
<reference evidence="2 3" key="1">
    <citation type="journal article" date="2021" name="Nat. Plants">
        <title>The Taxus genome provides insights into paclitaxel biosynthesis.</title>
        <authorList>
            <person name="Xiong X."/>
            <person name="Gou J."/>
            <person name="Liao Q."/>
            <person name="Li Y."/>
            <person name="Zhou Q."/>
            <person name="Bi G."/>
            <person name="Li C."/>
            <person name="Du R."/>
            <person name="Wang X."/>
            <person name="Sun T."/>
            <person name="Guo L."/>
            <person name="Liang H."/>
            <person name="Lu P."/>
            <person name="Wu Y."/>
            <person name="Zhang Z."/>
            <person name="Ro D.K."/>
            <person name="Shang Y."/>
            <person name="Huang S."/>
            <person name="Yan J."/>
        </authorList>
    </citation>
    <scope>NUCLEOTIDE SEQUENCE [LARGE SCALE GENOMIC DNA]</scope>
    <source>
        <strain evidence="2">Ta-2019</strain>
    </source>
</reference>
<dbReference type="AlphaFoldDB" id="A0AA38G944"/>
<proteinExistence type="predicted"/>
<name>A0AA38G944_TAXCH</name>
<feature type="compositionally biased region" description="Low complexity" evidence="1">
    <location>
        <begin position="68"/>
        <end position="81"/>
    </location>
</feature>
<evidence type="ECO:0000313" key="3">
    <source>
        <dbReference type="Proteomes" id="UP000824469"/>
    </source>
</evidence>
<keyword evidence="3" id="KW-1185">Reference proteome</keyword>
<dbReference type="PANTHER" id="PTHR34197:SF2">
    <property type="entry name" value="OS04G0591300 PROTEIN"/>
    <property type="match status" value="1"/>
</dbReference>
<dbReference type="PANTHER" id="PTHR34197">
    <property type="entry name" value="OS04G0591300 PROTEIN"/>
    <property type="match status" value="1"/>
</dbReference>
<evidence type="ECO:0000313" key="2">
    <source>
        <dbReference type="EMBL" id="KAH9319029.1"/>
    </source>
</evidence>
<feature type="region of interest" description="Disordered" evidence="1">
    <location>
        <begin position="181"/>
        <end position="205"/>
    </location>
</feature>
<dbReference type="Proteomes" id="UP000824469">
    <property type="component" value="Unassembled WGS sequence"/>
</dbReference>
<feature type="non-terminal residue" evidence="2">
    <location>
        <position position="1"/>
    </location>
</feature>
<organism evidence="2 3">
    <name type="scientific">Taxus chinensis</name>
    <name type="common">Chinese yew</name>
    <name type="synonym">Taxus wallichiana var. chinensis</name>
    <dbReference type="NCBI Taxonomy" id="29808"/>
    <lineage>
        <taxon>Eukaryota</taxon>
        <taxon>Viridiplantae</taxon>
        <taxon>Streptophyta</taxon>
        <taxon>Embryophyta</taxon>
        <taxon>Tracheophyta</taxon>
        <taxon>Spermatophyta</taxon>
        <taxon>Pinopsida</taxon>
        <taxon>Pinidae</taxon>
        <taxon>Conifers II</taxon>
        <taxon>Cupressales</taxon>
        <taxon>Taxaceae</taxon>
        <taxon>Taxus</taxon>
    </lineage>
</organism>
<feature type="region of interest" description="Disordered" evidence="1">
    <location>
        <begin position="1"/>
        <end position="30"/>
    </location>
</feature>
<sequence>VSYSCSEASSSSFAEKKIPPDNLNGGGSVEVGSMGRISFLIDSDRSEFESSESEAASILLLRRSKSVAPTSTRTKTTTAPPRFDPPTPKIPVAKKSYTIWSFFLFRRKRKAPKSDFKEEDLKEEPRKSYSSEDRIVVDRLMKSRSVGVGRRSFSGYGYVWEKGAPHSNVYYTPSREKELAGEVKGSSLHVEDSQQPHRRSGRGWA</sequence>
<feature type="compositionally biased region" description="Low complexity" evidence="1">
    <location>
        <begin position="1"/>
        <end position="12"/>
    </location>
</feature>
<feature type="region of interest" description="Disordered" evidence="1">
    <location>
        <begin position="66"/>
        <end position="89"/>
    </location>
</feature>
<evidence type="ECO:0000256" key="1">
    <source>
        <dbReference type="SAM" id="MobiDB-lite"/>
    </source>
</evidence>
<gene>
    <name evidence="2" type="ORF">KI387_020798</name>
</gene>
<dbReference type="EMBL" id="JAHRHJ020000004">
    <property type="protein sequence ID" value="KAH9319029.1"/>
    <property type="molecule type" value="Genomic_DNA"/>
</dbReference>
<feature type="compositionally biased region" description="Basic residues" evidence="1">
    <location>
        <begin position="196"/>
        <end position="205"/>
    </location>
</feature>
<comment type="caution">
    <text evidence="2">The sequence shown here is derived from an EMBL/GenBank/DDBJ whole genome shotgun (WGS) entry which is preliminary data.</text>
</comment>
<protein>
    <submittedName>
        <fullName evidence="2">Uncharacterized protein</fullName>
    </submittedName>
</protein>